<feature type="region of interest" description="Disordered" evidence="2">
    <location>
        <begin position="138"/>
        <end position="189"/>
    </location>
</feature>
<gene>
    <name evidence="4" type="ORF">THAPSDRAFT_23196</name>
</gene>
<feature type="compositionally biased region" description="Basic and acidic residues" evidence="2">
    <location>
        <begin position="270"/>
        <end position="289"/>
    </location>
</feature>
<evidence type="ECO:0000313" key="5">
    <source>
        <dbReference type="Proteomes" id="UP000001449"/>
    </source>
</evidence>
<keyword evidence="5" id="KW-1185">Reference proteome</keyword>
<feature type="compositionally biased region" description="Pro residues" evidence="2">
    <location>
        <begin position="145"/>
        <end position="160"/>
    </location>
</feature>
<sequence>MKSSPPDRDVSPPMGGGGDTNHNGPPPDTMGNHHHHPVNRGAGGTETRGRVGAGQEVMRGAAGGAGGDRGVGLGVLGAGAVVGSVGETVIVTTVVIAEIGIIVTGMFLLNGDLLLIIVEVYNTLFIFFTNHHLLSGGRNDRDHGPPPPGFFGQGGPPPPGYGGFPRDFPDAGNRRGGRASRRDDGPPGVSLLVRNVNGEISTQDLQMAFGRIGEVRDVYIPRDFHSQQPKGFAFIEYATPEQAREARDEMNHFMMKGREIEVVYAQEKRKTPNEMRGRVVDGREVRPGERGGGGGGDFQRSSSFERHKRRERERENVFRPGDAN</sequence>
<reference evidence="4 5" key="1">
    <citation type="journal article" date="2004" name="Science">
        <title>The genome of the diatom Thalassiosira pseudonana: ecology, evolution, and metabolism.</title>
        <authorList>
            <person name="Armbrust E.V."/>
            <person name="Berges J.A."/>
            <person name="Bowler C."/>
            <person name="Green B.R."/>
            <person name="Martinez D."/>
            <person name="Putnam N.H."/>
            <person name="Zhou S."/>
            <person name="Allen A.E."/>
            <person name="Apt K.E."/>
            <person name="Bechner M."/>
            <person name="Brzezinski M.A."/>
            <person name="Chaal B.K."/>
            <person name="Chiovitti A."/>
            <person name="Davis A.K."/>
            <person name="Demarest M.S."/>
            <person name="Detter J.C."/>
            <person name="Glavina T."/>
            <person name="Goodstein D."/>
            <person name="Hadi M.Z."/>
            <person name="Hellsten U."/>
            <person name="Hildebrand M."/>
            <person name="Jenkins B.D."/>
            <person name="Jurka J."/>
            <person name="Kapitonov V.V."/>
            <person name="Kroger N."/>
            <person name="Lau W.W."/>
            <person name="Lane T.W."/>
            <person name="Larimer F.W."/>
            <person name="Lippmeier J.C."/>
            <person name="Lucas S."/>
            <person name="Medina M."/>
            <person name="Montsant A."/>
            <person name="Obornik M."/>
            <person name="Parker M.S."/>
            <person name="Palenik B."/>
            <person name="Pazour G.J."/>
            <person name="Richardson P.M."/>
            <person name="Rynearson T.A."/>
            <person name="Saito M.A."/>
            <person name="Schwartz D.C."/>
            <person name="Thamatrakoln K."/>
            <person name="Valentin K."/>
            <person name="Vardi A."/>
            <person name="Wilkerson F.P."/>
            <person name="Rokhsar D.S."/>
        </authorList>
    </citation>
    <scope>NUCLEOTIDE SEQUENCE [LARGE SCALE GENOMIC DNA]</scope>
    <source>
        <strain evidence="4 5">CCMP1335</strain>
    </source>
</reference>
<dbReference type="Gene3D" id="3.30.70.330">
    <property type="match status" value="1"/>
</dbReference>
<dbReference type="EMBL" id="CM000643">
    <property type="protein sequence ID" value="EED91252.1"/>
    <property type="molecule type" value="Genomic_DNA"/>
</dbReference>
<dbReference type="SMART" id="SM00360">
    <property type="entry name" value="RRM"/>
    <property type="match status" value="1"/>
</dbReference>
<dbReference type="Proteomes" id="UP000001449">
    <property type="component" value="Chromosome 6"/>
</dbReference>
<dbReference type="PaxDb" id="35128-Thaps23196"/>
<dbReference type="AlphaFoldDB" id="B8C685"/>
<protein>
    <recommendedName>
        <fullName evidence="3">RRM domain-containing protein</fullName>
    </recommendedName>
</protein>
<dbReference type="eggNOG" id="KOG0118">
    <property type="taxonomic scope" value="Eukaryota"/>
</dbReference>
<dbReference type="Pfam" id="PF00076">
    <property type="entry name" value="RRM_1"/>
    <property type="match status" value="1"/>
</dbReference>
<evidence type="ECO:0000256" key="2">
    <source>
        <dbReference type="SAM" id="MobiDB-lite"/>
    </source>
</evidence>
<dbReference type="HOGENOM" id="CLU_859179_0_0_1"/>
<name>B8C685_THAPS</name>
<dbReference type="KEGG" id="tps:THAPSDRAFT_23196"/>
<dbReference type="GO" id="GO:0000381">
    <property type="term" value="P:regulation of alternative mRNA splicing, via spliceosome"/>
    <property type="evidence" value="ECO:0000318"/>
    <property type="project" value="GO_Central"/>
</dbReference>
<evidence type="ECO:0000313" key="4">
    <source>
        <dbReference type="EMBL" id="EED91252.1"/>
    </source>
</evidence>
<keyword evidence="1" id="KW-0694">RNA-binding</keyword>
<dbReference type="RefSeq" id="XP_002291145.1">
    <property type="nucleotide sequence ID" value="XM_002291109.1"/>
</dbReference>
<dbReference type="PANTHER" id="PTHR48034">
    <property type="entry name" value="TRANSFORMER-2 SEX-DETERMINING PROTEIN-RELATED"/>
    <property type="match status" value="1"/>
</dbReference>
<dbReference type="InParanoid" id="B8C685"/>
<reference evidence="4 5" key="2">
    <citation type="journal article" date="2008" name="Nature">
        <title>The Phaeodactylum genome reveals the evolutionary history of diatom genomes.</title>
        <authorList>
            <person name="Bowler C."/>
            <person name="Allen A.E."/>
            <person name="Badger J.H."/>
            <person name="Grimwood J."/>
            <person name="Jabbari K."/>
            <person name="Kuo A."/>
            <person name="Maheswari U."/>
            <person name="Martens C."/>
            <person name="Maumus F."/>
            <person name="Otillar R.P."/>
            <person name="Rayko E."/>
            <person name="Salamov A."/>
            <person name="Vandepoele K."/>
            <person name="Beszteri B."/>
            <person name="Gruber A."/>
            <person name="Heijde M."/>
            <person name="Katinka M."/>
            <person name="Mock T."/>
            <person name="Valentin K."/>
            <person name="Verret F."/>
            <person name="Berges J.A."/>
            <person name="Brownlee C."/>
            <person name="Cadoret J.P."/>
            <person name="Chiovitti A."/>
            <person name="Choi C.J."/>
            <person name="Coesel S."/>
            <person name="De Martino A."/>
            <person name="Detter J.C."/>
            <person name="Durkin C."/>
            <person name="Falciatore A."/>
            <person name="Fournet J."/>
            <person name="Haruta M."/>
            <person name="Huysman M.J."/>
            <person name="Jenkins B.D."/>
            <person name="Jiroutova K."/>
            <person name="Jorgensen R.E."/>
            <person name="Joubert Y."/>
            <person name="Kaplan A."/>
            <person name="Kroger N."/>
            <person name="Kroth P.G."/>
            <person name="La Roche J."/>
            <person name="Lindquist E."/>
            <person name="Lommer M."/>
            <person name="Martin-Jezequel V."/>
            <person name="Lopez P.J."/>
            <person name="Lucas S."/>
            <person name="Mangogna M."/>
            <person name="McGinnis K."/>
            <person name="Medlin L.K."/>
            <person name="Montsant A."/>
            <person name="Oudot-Le Secq M.P."/>
            <person name="Napoli C."/>
            <person name="Obornik M."/>
            <person name="Parker M.S."/>
            <person name="Petit J.L."/>
            <person name="Porcel B.M."/>
            <person name="Poulsen N."/>
            <person name="Robison M."/>
            <person name="Rychlewski L."/>
            <person name="Rynearson T.A."/>
            <person name="Schmutz J."/>
            <person name="Shapiro H."/>
            <person name="Siaut M."/>
            <person name="Stanley M."/>
            <person name="Sussman M.R."/>
            <person name="Taylor A.R."/>
            <person name="Vardi A."/>
            <person name="von Dassow P."/>
            <person name="Vyverman W."/>
            <person name="Willis A."/>
            <person name="Wyrwicz L.S."/>
            <person name="Rokhsar D.S."/>
            <person name="Weissenbach J."/>
            <person name="Armbrust E.V."/>
            <person name="Green B.R."/>
            <person name="Van de Peer Y."/>
            <person name="Grigoriev I.V."/>
        </authorList>
    </citation>
    <scope>NUCLEOTIDE SEQUENCE [LARGE SCALE GENOMIC DNA]</scope>
    <source>
        <strain evidence="4 5">CCMP1335</strain>
    </source>
</reference>
<feature type="region of interest" description="Disordered" evidence="2">
    <location>
        <begin position="1"/>
        <end position="49"/>
    </location>
</feature>
<dbReference type="STRING" id="35128.B8C685"/>
<dbReference type="PROSITE" id="PS50102">
    <property type="entry name" value="RRM"/>
    <property type="match status" value="1"/>
</dbReference>
<proteinExistence type="predicted"/>
<evidence type="ECO:0000259" key="3">
    <source>
        <dbReference type="PROSITE" id="PS50102"/>
    </source>
</evidence>
<dbReference type="InterPro" id="IPR012677">
    <property type="entry name" value="Nucleotide-bd_a/b_plait_sf"/>
</dbReference>
<dbReference type="InterPro" id="IPR050441">
    <property type="entry name" value="RBM"/>
</dbReference>
<dbReference type="GO" id="GO:0003729">
    <property type="term" value="F:mRNA binding"/>
    <property type="evidence" value="ECO:0000318"/>
    <property type="project" value="GO_Central"/>
</dbReference>
<accession>B8C685</accession>
<feature type="compositionally biased region" description="Basic and acidic residues" evidence="2">
    <location>
        <begin position="1"/>
        <end position="10"/>
    </location>
</feature>
<dbReference type="InterPro" id="IPR000504">
    <property type="entry name" value="RRM_dom"/>
</dbReference>
<dbReference type="SUPFAM" id="SSF54928">
    <property type="entry name" value="RNA-binding domain, RBD"/>
    <property type="match status" value="1"/>
</dbReference>
<feature type="region of interest" description="Disordered" evidence="2">
    <location>
        <begin position="270"/>
        <end position="324"/>
    </location>
</feature>
<organism evidence="4 5">
    <name type="scientific">Thalassiosira pseudonana</name>
    <name type="common">Marine diatom</name>
    <name type="synonym">Cyclotella nana</name>
    <dbReference type="NCBI Taxonomy" id="35128"/>
    <lineage>
        <taxon>Eukaryota</taxon>
        <taxon>Sar</taxon>
        <taxon>Stramenopiles</taxon>
        <taxon>Ochrophyta</taxon>
        <taxon>Bacillariophyta</taxon>
        <taxon>Coscinodiscophyceae</taxon>
        <taxon>Thalassiosirophycidae</taxon>
        <taxon>Thalassiosirales</taxon>
        <taxon>Thalassiosiraceae</taxon>
        <taxon>Thalassiosira</taxon>
    </lineage>
</organism>
<feature type="domain" description="RRM" evidence="3">
    <location>
        <begin position="189"/>
        <end position="267"/>
    </location>
</feature>
<dbReference type="InterPro" id="IPR035979">
    <property type="entry name" value="RBD_domain_sf"/>
</dbReference>
<dbReference type="GeneID" id="7453275"/>
<evidence type="ECO:0000256" key="1">
    <source>
        <dbReference type="PROSITE-ProRule" id="PRU00176"/>
    </source>
</evidence>
<dbReference type="GO" id="GO:0016607">
    <property type="term" value="C:nuclear speck"/>
    <property type="evidence" value="ECO:0000318"/>
    <property type="project" value="GO_Central"/>
</dbReference>